<feature type="compositionally biased region" description="Basic and acidic residues" evidence="2">
    <location>
        <begin position="18"/>
        <end position="29"/>
    </location>
</feature>
<accession>A0ABN9X4W2</accession>
<proteinExistence type="predicted"/>
<evidence type="ECO:0000313" key="3">
    <source>
        <dbReference type="EMBL" id="CAK0892827.1"/>
    </source>
</evidence>
<feature type="region of interest" description="Disordered" evidence="2">
    <location>
        <begin position="236"/>
        <end position="282"/>
    </location>
</feature>
<dbReference type="EMBL" id="CAUYUJ010019670">
    <property type="protein sequence ID" value="CAK0892827.1"/>
    <property type="molecule type" value="Genomic_DNA"/>
</dbReference>
<feature type="compositionally biased region" description="Basic and acidic residues" evidence="2">
    <location>
        <begin position="179"/>
        <end position="189"/>
    </location>
</feature>
<dbReference type="Proteomes" id="UP001189429">
    <property type="component" value="Unassembled WGS sequence"/>
</dbReference>
<evidence type="ECO:0000256" key="1">
    <source>
        <dbReference type="SAM" id="Coils"/>
    </source>
</evidence>
<feature type="region of interest" description="Disordered" evidence="2">
    <location>
        <begin position="1"/>
        <end position="91"/>
    </location>
</feature>
<reference evidence="3" key="1">
    <citation type="submission" date="2023-10" db="EMBL/GenBank/DDBJ databases">
        <authorList>
            <person name="Chen Y."/>
            <person name="Shah S."/>
            <person name="Dougan E. K."/>
            <person name="Thang M."/>
            <person name="Chan C."/>
        </authorList>
    </citation>
    <scope>NUCLEOTIDE SEQUENCE [LARGE SCALE GENOMIC DNA]</scope>
</reference>
<keyword evidence="1" id="KW-0175">Coiled coil</keyword>
<feature type="compositionally biased region" description="Basic and acidic residues" evidence="2">
    <location>
        <begin position="73"/>
        <end position="91"/>
    </location>
</feature>
<evidence type="ECO:0000313" key="4">
    <source>
        <dbReference type="Proteomes" id="UP001189429"/>
    </source>
</evidence>
<name>A0ABN9X4W2_9DINO</name>
<comment type="caution">
    <text evidence="3">The sequence shown here is derived from an EMBL/GenBank/DDBJ whole genome shotgun (WGS) entry which is preliminary data.</text>
</comment>
<feature type="coiled-coil region" evidence="1">
    <location>
        <begin position="110"/>
        <end position="137"/>
    </location>
</feature>
<protein>
    <submittedName>
        <fullName evidence="3">Uncharacterized protein</fullName>
    </submittedName>
</protein>
<feature type="region of interest" description="Disordered" evidence="2">
    <location>
        <begin position="179"/>
        <end position="199"/>
    </location>
</feature>
<feature type="non-terminal residue" evidence="3">
    <location>
        <position position="282"/>
    </location>
</feature>
<sequence length="282" mass="31663">AASPQRARRRARRCRRGRGGERRRGDLRARAAMGCGGSVGHRDQELQDSRRELSEERGRLQAKEETISSLRTSLRDSEQASRDRSESSRSLELLRSELQARQAVHDLELHQQRERLTQEHRQQMSALQEERVEASQVHTLKLSEEAFGRRALDERQQALLEKLQDSVQSEVAQYRRQAEDAERELRRAEASCAPLRAERGEAAEALAEARGLLRSEQAEHASSASRVRFDALLDEQNVAPRQREGTGGTLGSSEVARARLGLPLSPPETPPPEPPSSALPRP</sequence>
<feature type="compositionally biased region" description="Basic and acidic residues" evidence="2">
    <location>
        <begin position="40"/>
        <end position="66"/>
    </location>
</feature>
<evidence type="ECO:0000256" key="2">
    <source>
        <dbReference type="SAM" id="MobiDB-lite"/>
    </source>
</evidence>
<feature type="non-terminal residue" evidence="3">
    <location>
        <position position="1"/>
    </location>
</feature>
<feature type="compositionally biased region" description="Pro residues" evidence="2">
    <location>
        <begin position="264"/>
        <end position="282"/>
    </location>
</feature>
<gene>
    <name evidence="3" type="ORF">PCOR1329_LOCUS72375</name>
</gene>
<organism evidence="3 4">
    <name type="scientific">Prorocentrum cordatum</name>
    <dbReference type="NCBI Taxonomy" id="2364126"/>
    <lineage>
        <taxon>Eukaryota</taxon>
        <taxon>Sar</taxon>
        <taxon>Alveolata</taxon>
        <taxon>Dinophyceae</taxon>
        <taxon>Prorocentrales</taxon>
        <taxon>Prorocentraceae</taxon>
        <taxon>Prorocentrum</taxon>
    </lineage>
</organism>
<keyword evidence="4" id="KW-1185">Reference proteome</keyword>
<feature type="compositionally biased region" description="Basic residues" evidence="2">
    <location>
        <begin position="1"/>
        <end position="17"/>
    </location>
</feature>